<accession>A0A0S2DBS6</accession>
<feature type="region of interest" description="Disordered" evidence="10">
    <location>
        <begin position="89"/>
        <end position="161"/>
    </location>
</feature>
<dbReference type="OrthoDB" id="8703302at2"/>
<keyword evidence="5" id="KW-0997">Cell inner membrane</keyword>
<feature type="domain" description="TonB C-terminal" evidence="11">
    <location>
        <begin position="187"/>
        <end position="278"/>
    </location>
</feature>
<dbReference type="PATRIC" id="fig|69.6.peg.606"/>
<evidence type="ECO:0000256" key="6">
    <source>
        <dbReference type="ARBA" id="ARBA00022692"/>
    </source>
</evidence>
<reference evidence="12 13" key="1">
    <citation type="submission" date="2015-11" db="EMBL/GenBank/DDBJ databases">
        <title>Genome sequences of Lysobacter enzymogenes strain C3 and Lysobacter antibioticus ATCC 29479.</title>
        <authorList>
            <person name="Kobayashi D.Y."/>
        </authorList>
    </citation>
    <scope>NUCLEOTIDE SEQUENCE [LARGE SCALE GENOMIC DNA]</scope>
    <source>
        <strain evidence="12 13">C3</strain>
    </source>
</reference>
<dbReference type="SUPFAM" id="SSF74653">
    <property type="entry name" value="TolA/TonB C-terminal domain"/>
    <property type="match status" value="1"/>
</dbReference>
<dbReference type="AlphaFoldDB" id="A0A0S2DBS6"/>
<comment type="subcellular location">
    <subcellularLocation>
        <location evidence="1">Cell inner membrane</location>
        <topology evidence="1">Single-pass membrane protein</topology>
        <orientation evidence="1">Periplasmic side</orientation>
    </subcellularLocation>
</comment>
<dbReference type="NCBIfam" id="TIGR01352">
    <property type="entry name" value="tonB_Cterm"/>
    <property type="match status" value="1"/>
</dbReference>
<dbReference type="GO" id="GO:0098797">
    <property type="term" value="C:plasma membrane protein complex"/>
    <property type="evidence" value="ECO:0007669"/>
    <property type="project" value="TreeGrafter"/>
</dbReference>
<proteinExistence type="inferred from homology"/>
<evidence type="ECO:0000256" key="3">
    <source>
        <dbReference type="ARBA" id="ARBA00022448"/>
    </source>
</evidence>
<evidence type="ECO:0000313" key="12">
    <source>
        <dbReference type="EMBL" id="ALN55972.1"/>
    </source>
</evidence>
<keyword evidence="3" id="KW-0813">Transport</keyword>
<dbReference type="InterPro" id="IPR006260">
    <property type="entry name" value="TonB/TolA_C"/>
</dbReference>
<feature type="compositionally biased region" description="Pro residues" evidence="10">
    <location>
        <begin position="89"/>
        <end position="100"/>
    </location>
</feature>
<dbReference type="GO" id="GO:0015031">
    <property type="term" value="P:protein transport"/>
    <property type="evidence" value="ECO:0007669"/>
    <property type="project" value="UniProtKB-KW"/>
</dbReference>
<dbReference type="GO" id="GO:0055085">
    <property type="term" value="P:transmembrane transport"/>
    <property type="evidence" value="ECO:0007669"/>
    <property type="project" value="InterPro"/>
</dbReference>
<dbReference type="EMBL" id="CP013140">
    <property type="protein sequence ID" value="ALN55972.1"/>
    <property type="molecule type" value="Genomic_DNA"/>
</dbReference>
<evidence type="ECO:0000256" key="5">
    <source>
        <dbReference type="ARBA" id="ARBA00022519"/>
    </source>
</evidence>
<evidence type="ECO:0000256" key="9">
    <source>
        <dbReference type="ARBA" id="ARBA00023136"/>
    </source>
</evidence>
<feature type="compositionally biased region" description="Low complexity" evidence="10">
    <location>
        <begin position="144"/>
        <end position="161"/>
    </location>
</feature>
<dbReference type="Pfam" id="PF03544">
    <property type="entry name" value="TonB_C"/>
    <property type="match status" value="1"/>
</dbReference>
<evidence type="ECO:0000259" key="11">
    <source>
        <dbReference type="PROSITE" id="PS52015"/>
    </source>
</evidence>
<keyword evidence="8" id="KW-1133">Transmembrane helix</keyword>
<keyword evidence="6" id="KW-0812">Transmembrane</keyword>
<evidence type="ECO:0000256" key="10">
    <source>
        <dbReference type="SAM" id="MobiDB-lite"/>
    </source>
</evidence>
<evidence type="ECO:0000256" key="8">
    <source>
        <dbReference type="ARBA" id="ARBA00022989"/>
    </source>
</evidence>
<dbReference type="PANTHER" id="PTHR33446">
    <property type="entry name" value="PROTEIN TONB-RELATED"/>
    <property type="match status" value="1"/>
</dbReference>
<feature type="region of interest" description="Disordered" evidence="10">
    <location>
        <begin position="1"/>
        <end position="36"/>
    </location>
</feature>
<comment type="similarity">
    <text evidence="2">Belongs to the TonB family.</text>
</comment>
<dbReference type="STRING" id="69.GLE_0614"/>
<evidence type="ECO:0000256" key="7">
    <source>
        <dbReference type="ARBA" id="ARBA00022927"/>
    </source>
</evidence>
<evidence type="ECO:0000256" key="1">
    <source>
        <dbReference type="ARBA" id="ARBA00004383"/>
    </source>
</evidence>
<name>A0A0S2DBS6_LYSEN</name>
<evidence type="ECO:0000256" key="2">
    <source>
        <dbReference type="ARBA" id="ARBA00006555"/>
    </source>
</evidence>
<evidence type="ECO:0000256" key="4">
    <source>
        <dbReference type="ARBA" id="ARBA00022475"/>
    </source>
</evidence>
<dbReference type="KEGG" id="lez:GLE_0614"/>
<dbReference type="Proteomes" id="UP000061569">
    <property type="component" value="Chromosome"/>
</dbReference>
<keyword evidence="9" id="KW-0472">Membrane</keyword>
<dbReference type="InterPro" id="IPR037682">
    <property type="entry name" value="TonB_C"/>
</dbReference>
<dbReference type="InterPro" id="IPR051045">
    <property type="entry name" value="TonB-dependent_transducer"/>
</dbReference>
<evidence type="ECO:0000313" key="13">
    <source>
        <dbReference type="Proteomes" id="UP000061569"/>
    </source>
</evidence>
<organism evidence="12 13">
    <name type="scientific">Lysobacter enzymogenes</name>
    <dbReference type="NCBI Taxonomy" id="69"/>
    <lineage>
        <taxon>Bacteria</taxon>
        <taxon>Pseudomonadati</taxon>
        <taxon>Pseudomonadota</taxon>
        <taxon>Gammaproteobacteria</taxon>
        <taxon>Lysobacterales</taxon>
        <taxon>Lysobacteraceae</taxon>
        <taxon>Lysobacter</taxon>
    </lineage>
</organism>
<protein>
    <submittedName>
        <fullName evidence="12">TonB family C-terminal domain</fullName>
    </submittedName>
</protein>
<gene>
    <name evidence="12" type="ORF">GLE_0614</name>
</gene>
<dbReference type="PANTHER" id="PTHR33446:SF2">
    <property type="entry name" value="PROTEIN TONB"/>
    <property type="match status" value="1"/>
</dbReference>
<sequence>MSAPALQATSAARAMRACSRTLPRARPHGPRPAAREREPWLGGVAVTAALHAALLVALLQLRTPAPATPPTPPAAAVVLELSLLPQAPPAPALDLPPGPAQPERAASRARPPRDVARKRPLPQPPQTLGDTASAPQPAARSEPVEATAAQEQTAASASAPPAVAAVPAPRYAAAQDAAGAGREVPRHWQQLLLGHLERFKRYPRQARRLHQQGVAQLHMTVAGDGGVRAARIEASSGYPGLDEEALAVAQRASPVPAPPADLGDPVEVVVPVEFYIAR</sequence>
<dbReference type="GO" id="GO:0031992">
    <property type="term" value="F:energy transducer activity"/>
    <property type="evidence" value="ECO:0007669"/>
    <property type="project" value="TreeGrafter"/>
</dbReference>
<dbReference type="Gene3D" id="3.30.1150.10">
    <property type="match status" value="1"/>
</dbReference>
<keyword evidence="4" id="KW-1003">Cell membrane</keyword>
<keyword evidence="7" id="KW-0653">Protein transport</keyword>
<dbReference type="PROSITE" id="PS52015">
    <property type="entry name" value="TONB_CTD"/>
    <property type="match status" value="1"/>
</dbReference>